<dbReference type="NCBIfam" id="TIGR00254">
    <property type="entry name" value="GGDEF"/>
    <property type="match status" value="1"/>
</dbReference>
<dbReference type="CDD" id="cd00130">
    <property type="entry name" value="PAS"/>
    <property type="match status" value="3"/>
</dbReference>
<dbReference type="Gene3D" id="3.40.50.2300">
    <property type="match status" value="1"/>
</dbReference>
<dbReference type="Pfam" id="PF13426">
    <property type="entry name" value="PAS_9"/>
    <property type="match status" value="2"/>
</dbReference>
<dbReference type="FunFam" id="3.30.70.270:FF:000001">
    <property type="entry name" value="Diguanylate cyclase domain protein"/>
    <property type="match status" value="1"/>
</dbReference>
<dbReference type="PANTHER" id="PTHR44757">
    <property type="entry name" value="DIGUANYLATE CYCLASE DGCP"/>
    <property type="match status" value="1"/>
</dbReference>
<dbReference type="SUPFAM" id="SSF55073">
    <property type="entry name" value="Nucleotide cyclase"/>
    <property type="match status" value="1"/>
</dbReference>
<dbReference type="Pfam" id="PF00990">
    <property type="entry name" value="GGDEF"/>
    <property type="match status" value="1"/>
</dbReference>
<dbReference type="SMART" id="SM00052">
    <property type="entry name" value="EAL"/>
    <property type="match status" value="1"/>
</dbReference>
<dbReference type="PROSITE" id="PS50887">
    <property type="entry name" value="GGDEF"/>
    <property type="match status" value="1"/>
</dbReference>
<dbReference type="Gene3D" id="3.30.450.20">
    <property type="entry name" value="PAS domain"/>
    <property type="match status" value="3"/>
</dbReference>
<dbReference type="CDD" id="cd01949">
    <property type="entry name" value="GGDEF"/>
    <property type="match status" value="1"/>
</dbReference>
<feature type="domain" description="PAC" evidence="8">
    <location>
        <begin position="354"/>
        <end position="405"/>
    </location>
</feature>
<dbReference type="EC" id="3.1.4.52" evidence="2"/>
<dbReference type="InterPro" id="IPR000700">
    <property type="entry name" value="PAS-assoc_C"/>
</dbReference>
<feature type="domain" description="PAC" evidence="8">
    <location>
        <begin position="231"/>
        <end position="281"/>
    </location>
</feature>
<evidence type="ECO:0000313" key="12">
    <source>
        <dbReference type="Proteomes" id="UP000004200"/>
    </source>
</evidence>
<dbReference type="SMART" id="SM00091">
    <property type="entry name" value="PAS"/>
    <property type="match status" value="3"/>
</dbReference>
<dbReference type="InterPro" id="IPR052155">
    <property type="entry name" value="Biofilm_reg_signaling"/>
</dbReference>
<feature type="domain" description="GGDEF" evidence="10">
    <location>
        <begin position="560"/>
        <end position="694"/>
    </location>
</feature>
<dbReference type="FunFam" id="3.20.20.450:FF:000001">
    <property type="entry name" value="Cyclic di-GMP phosphodiesterase yahA"/>
    <property type="match status" value="1"/>
</dbReference>
<dbReference type="InterPro" id="IPR035965">
    <property type="entry name" value="PAS-like_dom_sf"/>
</dbReference>
<comment type="caution">
    <text evidence="11">The sequence shown here is derived from an EMBL/GenBank/DDBJ whole genome shotgun (WGS) entry which is preliminary data.</text>
</comment>
<dbReference type="eggNOG" id="COG5001">
    <property type="taxonomic scope" value="Bacteria"/>
</dbReference>
<evidence type="ECO:0000259" key="8">
    <source>
        <dbReference type="PROSITE" id="PS50113"/>
    </source>
</evidence>
<keyword evidence="5" id="KW-0597">Phosphoprotein</keyword>
<comment type="cofactor">
    <cofactor evidence="1">
        <name>Mg(2+)</name>
        <dbReference type="ChEBI" id="CHEBI:18420"/>
    </cofactor>
</comment>
<dbReference type="Pfam" id="PF00072">
    <property type="entry name" value="Response_reg"/>
    <property type="match status" value="1"/>
</dbReference>
<dbReference type="CDD" id="cd01948">
    <property type="entry name" value="EAL"/>
    <property type="match status" value="1"/>
</dbReference>
<evidence type="ECO:0000259" key="6">
    <source>
        <dbReference type="PROSITE" id="PS50110"/>
    </source>
</evidence>
<dbReference type="GO" id="GO:0071732">
    <property type="term" value="P:cellular response to nitric oxide"/>
    <property type="evidence" value="ECO:0007669"/>
    <property type="project" value="UniProtKB-ARBA"/>
</dbReference>
<feature type="domain" description="PAS" evidence="7">
    <location>
        <begin position="402"/>
        <end position="446"/>
    </location>
</feature>
<evidence type="ECO:0000259" key="9">
    <source>
        <dbReference type="PROSITE" id="PS50883"/>
    </source>
</evidence>
<dbReference type="SMART" id="SM00267">
    <property type="entry name" value="GGDEF"/>
    <property type="match status" value="1"/>
</dbReference>
<feature type="domain" description="PAS" evidence="7">
    <location>
        <begin position="141"/>
        <end position="201"/>
    </location>
</feature>
<evidence type="ECO:0000313" key="11">
    <source>
        <dbReference type="EMBL" id="EGV33695.1"/>
    </source>
</evidence>
<reference evidence="11 12" key="1">
    <citation type="submission" date="2011-06" db="EMBL/GenBank/DDBJ databases">
        <title>The draft genome of Thiorhodococcus drewsii AZ1.</title>
        <authorList>
            <consortium name="US DOE Joint Genome Institute (JGI-PGF)"/>
            <person name="Lucas S."/>
            <person name="Han J."/>
            <person name="Lapidus A."/>
            <person name="Cheng J.-F."/>
            <person name="Goodwin L."/>
            <person name="Pitluck S."/>
            <person name="Peters L."/>
            <person name="Land M.L."/>
            <person name="Hauser L."/>
            <person name="Vogl K."/>
            <person name="Liu Z."/>
            <person name="Imhoff J."/>
            <person name="Thiel V."/>
            <person name="Frigaard N.-U."/>
            <person name="Bryant D.A."/>
            <person name="Woyke T.J."/>
        </authorList>
    </citation>
    <scope>NUCLEOTIDE SEQUENCE [LARGE SCALE GENOMIC DNA]</scope>
    <source>
        <strain evidence="11 12">AZ1</strain>
    </source>
</reference>
<dbReference type="Proteomes" id="UP000004200">
    <property type="component" value="Unassembled WGS sequence"/>
</dbReference>
<dbReference type="InterPro" id="IPR001610">
    <property type="entry name" value="PAC"/>
</dbReference>
<dbReference type="InterPro" id="IPR001633">
    <property type="entry name" value="EAL_dom"/>
</dbReference>
<dbReference type="Pfam" id="PF08448">
    <property type="entry name" value="PAS_4"/>
    <property type="match status" value="1"/>
</dbReference>
<dbReference type="SUPFAM" id="SSF141868">
    <property type="entry name" value="EAL domain-like"/>
    <property type="match status" value="1"/>
</dbReference>
<dbReference type="PANTHER" id="PTHR44757:SF2">
    <property type="entry name" value="BIOFILM ARCHITECTURE MAINTENANCE PROTEIN MBAA"/>
    <property type="match status" value="1"/>
</dbReference>
<dbReference type="SMART" id="SM00086">
    <property type="entry name" value="PAC"/>
    <property type="match status" value="3"/>
</dbReference>
<dbReference type="InterPro" id="IPR013656">
    <property type="entry name" value="PAS_4"/>
</dbReference>
<gene>
    <name evidence="11" type="ORF">ThidrDRAFT_0384</name>
</gene>
<organism evidence="11 12">
    <name type="scientific">Thiorhodococcus drewsii AZ1</name>
    <dbReference type="NCBI Taxonomy" id="765913"/>
    <lineage>
        <taxon>Bacteria</taxon>
        <taxon>Pseudomonadati</taxon>
        <taxon>Pseudomonadota</taxon>
        <taxon>Gammaproteobacteria</taxon>
        <taxon>Chromatiales</taxon>
        <taxon>Chromatiaceae</taxon>
        <taxon>Thiorhodococcus</taxon>
    </lineage>
</organism>
<dbReference type="Gene3D" id="3.30.70.270">
    <property type="match status" value="1"/>
</dbReference>
<dbReference type="InterPro" id="IPR000160">
    <property type="entry name" value="GGDEF_dom"/>
</dbReference>
<evidence type="ECO:0000256" key="5">
    <source>
        <dbReference type="PROSITE-ProRule" id="PRU00169"/>
    </source>
</evidence>
<keyword evidence="3" id="KW-0973">c-di-GMP</keyword>
<dbReference type="GO" id="GO:0071111">
    <property type="term" value="F:cyclic-guanylate-specific phosphodiesterase activity"/>
    <property type="evidence" value="ECO:0007669"/>
    <property type="project" value="UniProtKB-EC"/>
</dbReference>
<dbReference type="InterPro" id="IPR035919">
    <property type="entry name" value="EAL_sf"/>
</dbReference>
<evidence type="ECO:0000259" key="7">
    <source>
        <dbReference type="PROSITE" id="PS50112"/>
    </source>
</evidence>
<dbReference type="SUPFAM" id="SSF52172">
    <property type="entry name" value="CheY-like"/>
    <property type="match status" value="1"/>
</dbReference>
<dbReference type="Pfam" id="PF00563">
    <property type="entry name" value="EAL"/>
    <property type="match status" value="1"/>
</dbReference>
<dbReference type="PROSITE" id="PS50883">
    <property type="entry name" value="EAL"/>
    <property type="match status" value="1"/>
</dbReference>
<dbReference type="OrthoDB" id="8553030at2"/>
<feature type="domain" description="Response regulatory" evidence="6">
    <location>
        <begin position="7"/>
        <end position="121"/>
    </location>
</feature>
<feature type="domain" description="EAL" evidence="9">
    <location>
        <begin position="703"/>
        <end position="957"/>
    </location>
</feature>
<dbReference type="PROSITE" id="PS50113">
    <property type="entry name" value="PAC"/>
    <property type="match status" value="3"/>
</dbReference>
<evidence type="ECO:0000256" key="3">
    <source>
        <dbReference type="ARBA" id="ARBA00022636"/>
    </source>
</evidence>
<feature type="modified residue" description="4-aspartylphosphate" evidence="5">
    <location>
        <position position="58"/>
    </location>
</feature>
<dbReference type="InterPro" id="IPR001789">
    <property type="entry name" value="Sig_transdc_resp-reg_receiver"/>
</dbReference>
<dbReference type="EMBL" id="AFWT01000002">
    <property type="protein sequence ID" value="EGV33695.1"/>
    <property type="molecule type" value="Genomic_DNA"/>
</dbReference>
<sequence>MASETHQILVIEDDPAHVEAIRRSLESGEQFACMRVATSLTEARRCIVESSPDIVIADLNLCDGKAYDLISDQPDPGFPLLVMTSHGDEQMAVQALKAGALDYVVKSPETLAQIPRLLERVLREWGHIRERAQAQRALRESERRLMDIIDFLPDPTFAVDREGHLIAWNHALERITGRDKSRVLGQHIHKQYSAFYDTPHPTLLDAVLNPKVDFSADYDYIKRDGDQIVAEIFSSRLNDGKGAHLWIVAAPLFNTDRELVGAIESIRDISDTKQAQIELQQAYGETRAITEAVHDILYMVDRSGRLIWWNKRLEEETGCSGESLRNRPFSDFFVEEDVKKMRNAFENALNKGYGEVESLALTTNGLRTYRYNGVPVRDSSGTIIGVAGVGQDITASVRNHEELRLAATVLKNIREGLMISDAQANKVIAINPAFTEITGYTQAEALQGTTRMLRSGRHDPAFYQAMWASIKRSGHWQGEIWNRRKNGEIFPAWLTISTVRDESGEISNYVAVLSDISKIKQSEAQLEHLAHYDPLTNLPNRLLLNSRLEHAIQRARRNNTKVAVLFIDLDRFKHVNDSLGHPVGDELLQAVARRLSGRIRSEDTLARLGGDEFVVLLESIAKPGECGLVAQMIISLMQPPFRLSDEREIFIGASVGISIYPDNGAHAIDLLRNADTAMSQAKIQGRNTYRFYMESLTRAANARLTLESKLRHALDSEEFLVHFQPQVSMSNERILGVEALVRWQDPEEGLIQPDRFIPLAEETRLIVPLGAWVLRQSCRQMRIWRDAGLPPMTIAVNLSIQQFAQRDLAVQVADILEAFDLPASCLELELTESMIMQNDAHGIDILNELQELGVGLAIDDFGTGYSSLAYLKRLPIDTLKIDKSFVDGIPNDRNDAEIATTIIAMAHNLKLSVLAEGVETPEQRIFLRDSGCDSYQGYLFSRPVPAESIEALFRHPPKID</sequence>
<comment type="catalytic activity">
    <reaction evidence="4">
        <text>3',3'-c-di-GMP + H2O = 5'-phosphoguanylyl(3'-&gt;5')guanosine + H(+)</text>
        <dbReference type="Rhea" id="RHEA:24902"/>
        <dbReference type="ChEBI" id="CHEBI:15377"/>
        <dbReference type="ChEBI" id="CHEBI:15378"/>
        <dbReference type="ChEBI" id="CHEBI:58754"/>
        <dbReference type="ChEBI" id="CHEBI:58805"/>
        <dbReference type="EC" id="3.1.4.52"/>
    </reaction>
    <physiologicalReaction direction="left-to-right" evidence="4">
        <dbReference type="Rhea" id="RHEA:24903"/>
    </physiologicalReaction>
</comment>
<evidence type="ECO:0000256" key="4">
    <source>
        <dbReference type="ARBA" id="ARBA00051114"/>
    </source>
</evidence>
<dbReference type="AlphaFoldDB" id="G2DWJ5"/>
<dbReference type="GO" id="GO:0000160">
    <property type="term" value="P:phosphorelay signal transduction system"/>
    <property type="evidence" value="ECO:0007669"/>
    <property type="project" value="InterPro"/>
</dbReference>
<dbReference type="InterPro" id="IPR011006">
    <property type="entry name" value="CheY-like_superfamily"/>
</dbReference>
<dbReference type="NCBIfam" id="TIGR00229">
    <property type="entry name" value="sensory_box"/>
    <property type="match status" value="3"/>
</dbReference>
<evidence type="ECO:0000259" key="10">
    <source>
        <dbReference type="PROSITE" id="PS50887"/>
    </source>
</evidence>
<name>G2DWJ5_9GAMM</name>
<accession>G2DWJ5</accession>
<dbReference type="PROSITE" id="PS50112">
    <property type="entry name" value="PAS"/>
    <property type="match status" value="3"/>
</dbReference>
<dbReference type="SUPFAM" id="SSF55785">
    <property type="entry name" value="PYP-like sensor domain (PAS domain)"/>
    <property type="match status" value="3"/>
</dbReference>
<feature type="domain" description="PAC" evidence="8">
    <location>
        <begin position="476"/>
        <end position="528"/>
    </location>
</feature>
<dbReference type="STRING" id="765913.ThidrDRAFT_0384"/>
<dbReference type="SMART" id="SM00448">
    <property type="entry name" value="REC"/>
    <property type="match status" value="1"/>
</dbReference>
<dbReference type="RefSeq" id="WP_007039100.1">
    <property type="nucleotide sequence ID" value="NZ_AFWT01000002.1"/>
</dbReference>
<dbReference type="InterPro" id="IPR029787">
    <property type="entry name" value="Nucleotide_cyclase"/>
</dbReference>
<dbReference type="InterPro" id="IPR043128">
    <property type="entry name" value="Rev_trsase/Diguanyl_cyclase"/>
</dbReference>
<protein>
    <recommendedName>
        <fullName evidence="2">cyclic-guanylate-specific phosphodiesterase</fullName>
        <ecNumber evidence="2">3.1.4.52</ecNumber>
    </recommendedName>
</protein>
<proteinExistence type="predicted"/>
<dbReference type="CDD" id="cd00156">
    <property type="entry name" value="REC"/>
    <property type="match status" value="1"/>
</dbReference>
<dbReference type="PROSITE" id="PS50110">
    <property type="entry name" value="RESPONSE_REGULATORY"/>
    <property type="match status" value="1"/>
</dbReference>
<feature type="domain" description="PAS" evidence="7">
    <location>
        <begin position="282"/>
        <end position="352"/>
    </location>
</feature>
<evidence type="ECO:0000256" key="1">
    <source>
        <dbReference type="ARBA" id="ARBA00001946"/>
    </source>
</evidence>
<dbReference type="PATRIC" id="fig|765913.3.peg.387"/>
<dbReference type="InterPro" id="IPR000014">
    <property type="entry name" value="PAS"/>
</dbReference>
<evidence type="ECO:0000256" key="2">
    <source>
        <dbReference type="ARBA" id="ARBA00012282"/>
    </source>
</evidence>
<keyword evidence="12" id="KW-1185">Reference proteome</keyword>
<dbReference type="Gene3D" id="3.20.20.450">
    <property type="entry name" value="EAL domain"/>
    <property type="match status" value="1"/>
</dbReference>